<keyword evidence="6" id="KW-1185">Reference proteome</keyword>
<evidence type="ECO:0000313" key="6">
    <source>
        <dbReference type="Proteomes" id="UP001201812"/>
    </source>
</evidence>
<dbReference type="InterPro" id="IPR001254">
    <property type="entry name" value="Trypsin_dom"/>
</dbReference>
<name>A0AAD4MUW2_9BILA</name>
<dbReference type="Pfam" id="PF00089">
    <property type="entry name" value="Trypsin"/>
    <property type="match status" value="1"/>
</dbReference>
<dbReference type="SMART" id="SM00369">
    <property type="entry name" value="LRR_TYP"/>
    <property type="match status" value="9"/>
</dbReference>
<evidence type="ECO:0000256" key="1">
    <source>
        <dbReference type="ARBA" id="ARBA00022614"/>
    </source>
</evidence>
<dbReference type="AlphaFoldDB" id="A0AAD4MUW2"/>
<dbReference type="InterPro" id="IPR001611">
    <property type="entry name" value="Leu-rich_rpt"/>
</dbReference>
<dbReference type="GO" id="GO:0005886">
    <property type="term" value="C:plasma membrane"/>
    <property type="evidence" value="ECO:0007669"/>
    <property type="project" value="TreeGrafter"/>
</dbReference>
<dbReference type="InterPro" id="IPR043504">
    <property type="entry name" value="Peptidase_S1_PA_chymotrypsin"/>
</dbReference>
<proteinExistence type="predicted"/>
<dbReference type="PROSITE" id="PS51450">
    <property type="entry name" value="LRR"/>
    <property type="match status" value="5"/>
</dbReference>
<reference evidence="5" key="1">
    <citation type="submission" date="2022-01" db="EMBL/GenBank/DDBJ databases">
        <title>Genome Sequence Resource for Two Populations of Ditylenchus destructor, the Migratory Endoparasitic Phytonematode.</title>
        <authorList>
            <person name="Zhang H."/>
            <person name="Lin R."/>
            <person name="Xie B."/>
        </authorList>
    </citation>
    <scope>NUCLEOTIDE SEQUENCE</scope>
    <source>
        <strain evidence="5">BazhouSP</strain>
    </source>
</reference>
<dbReference type="GO" id="GO:0004252">
    <property type="term" value="F:serine-type endopeptidase activity"/>
    <property type="evidence" value="ECO:0007669"/>
    <property type="project" value="InterPro"/>
</dbReference>
<dbReference type="InterPro" id="IPR050541">
    <property type="entry name" value="LRR_TM_domain-containing"/>
</dbReference>
<keyword evidence="1" id="KW-0433">Leucine-rich repeat</keyword>
<dbReference type="Proteomes" id="UP001201812">
    <property type="component" value="Unassembled WGS sequence"/>
</dbReference>
<sequence length="761" mass="84916">MIDIEVEFAIFQSMILKELDPMKGLDPESSAELAIIQLKENVADKWFQSNRIDFTCLPPSKSTPIPDLYAIVGWGATEKGRTKNPSQVLRKAALAKGNCFTSRYNFCGSTPNTSKDEKSILGGDSGGPAFAPLKNSKKYMQFGVNYEGAMHKILGRISISLSTAFFLNDFCFFLGLCPADSVTGLKPLLRMDGLFLPRERVGDAEHFYPFRRQSEAQRKEILGKCNDLKSNAEQLNIDKICQQVDTPWAAVVVDDKSNSLCGATYVTYKHLITPSECVRPAIKKAQRNSGGKLTTFGVSNANGILKQVEFISWARSHPLAIVQLKEDDTSITPICFKISLESRDLSTVYRSPDGIVERKINDTSPKLCNQWSHFCTTETYGCDKRSRPFGLHGSAVVDASTNTIGGCTAPLGEMEKFPNLNITVLQFEQCEITSIPLDSFIALNENLVELTIQGANLREIPNFKKLGLTNLQNLNLDENLITNITGPILGGLPKLRKLSLRHNRISNISRSAFGNSDNILELQTLDFSHNNLSRFPLEAFSSQLANLTSLKLSHNRLYKLRFNKYSKLETVDLDGNMFKDVPTSLFSSCPQLQSLDFSNNQLTKFDEKLFQQPMQNLSTLSLGRNNISEFAVEISKSLPALRKLSLSKNRIKTLKGNFFTNINSTQKLHLDLSGNQISNIEEYVFANSSFSSIELEHNNFTSLADFRFSNTTQVSGYVTLSRNLCSSSSTTEIPVYAANNVTDPNKYISGYCYGYYFNYDL</sequence>
<protein>
    <submittedName>
        <fullName evidence="5">Leucine rich repeat domain-containing protein</fullName>
    </submittedName>
</protein>
<gene>
    <name evidence="5" type="ORF">DdX_15689</name>
</gene>
<keyword evidence="3" id="KW-0677">Repeat</keyword>
<dbReference type="SUPFAM" id="SSF52058">
    <property type="entry name" value="L domain-like"/>
    <property type="match status" value="1"/>
</dbReference>
<dbReference type="Gene3D" id="2.40.10.10">
    <property type="entry name" value="Trypsin-like serine proteases"/>
    <property type="match status" value="1"/>
</dbReference>
<organism evidence="5 6">
    <name type="scientific">Ditylenchus destructor</name>
    <dbReference type="NCBI Taxonomy" id="166010"/>
    <lineage>
        <taxon>Eukaryota</taxon>
        <taxon>Metazoa</taxon>
        <taxon>Ecdysozoa</taxon>
        <taxon>Nematoda</taxon>
        <taxon>Chromadorea</taxon>
        <taxon>Rhabditida</taxon>
        <taxon>Tylenchina</taxon>
        <taxon>Tylenchomorpha</taxon>
        <taxon>Sphaerularioidea</taxon>
        <taxon>Anguinidae</taxon>
        <taxon>Anguininae</taxon>
        <taxon>Ditylenchus</taxon>
    </lineage>
</organism>
<dbReference type="EMBL" id="JAKKPZ010000105">
    <property type="protein sequence ID" value="KAI1702096.1"/>
    <property type="molecule type" value="Genomic_DNA"/>
</dbReference>
<dbReference type="InterPro" id="IPR003591">
    <property type="entry name" value="Leu-rich_rpt_typical-subtyp"/>
</dbReference>
<feature type="domain" description="Peptidase S1" evidence="4">
    <location>
        <begin position="30"/>
        <end position="146"/>
    </location>
</feature>
<evidence type="ECO:0000256" key="2">
    <source>
        <dbReference type="ARBA" id="ARBA00022729"/>
    </source>
</evidence>
<dbReference type="Gene3D" id="3.80.10.10">
    <property type="entry name" value="Ribonuclease Inhibitor"/>
    <property type="match status" value="2"/>
</dbReference>
<dbReference type="PANTHER" id="PTHR24369:SF210">
    <property type="entry name" value="CHAOPTIN-RELATED"/>
    <property type="match status" value="1"/>
</dbReference>
<evidence type="ECO:0000259" key="4">
    <source>
        <dbReference type="Pfam" id="PF00089"/>
    </source>
</evidence>
<evidence type="ECO:0000256" key="3">
    <source>
        <dbReference type="ARBA" id="ARBA00022737"/>
    </source>
</evidence>
<comment type="caution">
    <text evidence="5">The sequence shown here is derived from an EMBL/GenBank/DDBJ whole genome shotgun (WGS) entry which is preliminary data.</text>
</comment>
<dbReference type="GO" id="GO:0006508">
    <property type="term" value="P:proteolysis"/>
    <property type="evidence" value="ECO:0007669"/>
    <property type="project" value="InterPro"/>
</dbReference>
<dbReference type="InterPro" id="IPR032675">
    <property type="entry name" value="LRR_dom_sf"/>
</dbReference>
<dbReference type="Pfam" id="PF13855">
    <property type="entry name" value="LRR_8"/>
    <property type="match status" value="3"/>
</dbReference>
<dbReference type="SUPFAM" id="SSF50494">
    <property type="entry name" value="Trypsin-like serine proteases"/>
    <property type="match status" value="2"/>
</dbReference>
<keyword evidence="2" id="KW-0732">Signal</keyword>
<dbReference type="PANTHER" id="PTHR24369">
    <property type="entry name" value="ANTIGEN BSP, PUTATIVE-RELATED"/>
    <property type="match status" value="1"/>
</dbReference>
<accession>A0AAD4MUW2</accession>
<dbReference type="InterPro" id="IPR009003">
    <property type="entry name" value="Peptidase_S1_PA"/>
</dbReference>
<evidence type="ECO:0000313" key="5">
    <source>
        <dbReference type="EMBL" id="KAI1702096.1"/>
    </source>
</evidence>